<comment type="caution">
    <text evidence="1">The sequence shown here is derived from an EMBL/GenBank/DDBJ whole genome shotgun (WGS) entry which is preliminary data.</text>
</comment>
<proteinExistence type="predicted"/>
<keyword evidence="2" id="KW-1185">Reference proteome</keyword>
<dbReference type="AlphaFoldDB" id="A0A0V0TA86"/>
<protein>
    <submittedName>
        <fullName evidence="1">Uncharacterized protein</fullName>
    </submittedName>
</protein>
<name>A0A0V0TA86_9BILA</name>
<dbReference type="Proteomes" id="UP000055048">
    <property type="component" value="Unassembled WGS sequence"/>
</dbReference>
<reference evidence="1 2" key="1">
    <citation type="submission" date="2015-01" db="EMBL/GenBank/DDBJ databases">
        <title>Evolution of Trichinella species and genotypes.</title>
        <authorList>
            <person name="Korhonen P.K."/>
            <person name="Edoardo P."/>
            <person name="Giuseppe L.R."/>
            <person name="Gasser R.B."/>
        </authorList>
    </citation>
    <scope>NUCLEOTIDE SEQUENCE [LARGE SCALE GENOMIC DNA]</scope>
    <source>
        <strain evidence="1">ISS417</strain>
    </source>
</reference>
<organism evidence="1 2">
    <name type="scientific">Trichinella murrelli</name>
    <dbReference type="NCBI Taxonomy" id="144512"/>
    <lineage>
        <taxon>Eukaryota</taxon>
        <taxon>Metazoa</taxon>
        <taxon>Ecdysozoa</taxon>
        <taxon>Nematoda</taxon>
        <taxon>Enoplea</taxon>
        <taxon>Dorylaimia</taxon>
        <taxon>Trichinellida</taxon>
        <taxon>Trichinellidae</taxon>
        <taxon>Trichinella</taxon>
    </lineage>
</organism>
<accession>A0A0V0TA86</accession>
<sequence length="82" mass="9273">MNITFENGRDIVFKNYRRSSLCYPGTGIRLDSFGQKILHVERKLTLIDELDVHDNRGCCCCIQLTLKNPNALLRGQDSSGAE</sequence>
<evidence type="ECO:0000313" key="2">
    <source>
        <dbReference type="Proteomes" id="UP000055048"/>
    </source>
</evidence>
<evidence type="ECO:0000313" key="1">
    <source>
        <dbReference type="EMBL" id="KRX35495.1"/>
    </source>
</evidence>
<gene>
    <name evidence="1" type="ORF">T05_7261</name>
</gene>
<dbReference type="EMBL" id="JYDJ01000435">
    <property type="protein sequence ID" value="KRX35495.1"/>
    <property type="molecule type" value="Genomic_DNA"/>
</dbReference>